<comment type="similarity">
    <text evidence="1">Belongs to the beta type-B retroviral polymerase family. HERV class-II K(HML-2) pol subfamily.</text>
</comment>
<dbReference type="Pfam" id="PF00078">
    <property type="entry name" value="RVT_1"/>
    <property type="match status" value="1"/>
</dbReference>
<organism evidence="4 5">
    <name type="scientific">Knipowitschia caucasica</name>
    <name type="common">Caucasian dwarf goby</name>
    <name type="synonym">Pomatoschistus caucasicus</name>
    <dbReference type="NCBI Taxonomy" id="637954"/>
    <lineage>
        <taxon>Eukaryota</taxon>
        <taxon>Metazoa</taxon>
        <taxon>Chordata</taxon>
        <taxon>Craniata</taxon>
        <taxon>Vertebrata</taxon>
        <taxon>Euteleostomi</taxon>
        <taxon>Actinopterygii</taxon>
        <taxon>Neopterygii</taxon>
        <taxon>Teleostei</taxon>
        <taxon>Neoteleostei</taxon>
        <taxon>Acanthomorphata</taxon>
        <taxon>Gobiaria</taxon>
        <taxon>Gobiiformes</taxon>
        <taxon>Gobioidei</taxon>
        <taxon>Gobiidae</taxon>
        <taxon>Gobiinae</taxon>
        <taxon>Knipowitschia</taxon>
    </lineage>
</organism>
<evidence type="ECO:0000259" key="3">
    <source>
        <dbReference type="PROSITE" id="PS50878"/>
    </source>
</evidence>
<evidence type="ECO:0000313" key="5">
    <source>
        <dbReference type="Proteomes" id="UP001497482"/>
    </source>
</evidence>
<dbReference type="InterPro" id="IPR000477">
    <property type="entry name" value="RT_dom"/>
</dbReference>
<dbReference type="EMBL" id="OZ035830">
    <property type="protein sequence ID" value="CAL1612675.1"/>
    <property type="molecule type" value="Genomic_DNA"/>
</dbReference>
<dbReference type="GO" id="GO:0004523">
    <property type="term" value="F:RNA-DNA hybrid ribonuclease activity"/>
    <property type="evidence" value="ECO:0007669"/>
    <property type="project" value="UniProtKB-EC"/>
</dbReference>
<keyword evidence="5" id="KW-1185">Reference proteome</keyword>
<dbReference type="AlphaFoldDB" id="A0AAV2MH04"/>
<dbReference type="Gene3D" id="3.10.10.10">
    <property type="entry name" value="HIV Type 1 Reverse Transcriptase, subunit A, domain 1"/>
    <property type="match status" value="1"/>
</dbReference>
<dbReference type="SUPFAM" id="SSF56672">
    <property type="entry name" value="DNA/RNA polymerases"/>
    <property type="match status" value="1"/>
</dbReference>
<dbReference type="FunFam" id="3.30.70.270:FF:000020">
    <property type="entry name" value="Transposon Tf2-6 polyprotein-like Protein"/>
    <property type="match status" value="1"/>
</dbReference>
<dbReference type="InterPro" id="IPR043502">
    <property type="entry name" value="DNA/RNA_pol_sf"/>
</dbReference>
<dbReference type="Pfam" id="PF17919">
    <property type="entry name" value="RT_RNaseH_2"/>
    <property type="match status" value="1"/>
</dbReference>
<evidence type="ECO:0000313" key="4">
    <source>
        <dbReference type="EMBL" id="CAL1612675.1"/>
    </source>
</evidence>
<dbReference type="Gene3D" id="3.30.70.270">
    <property type="match status" value="2"/>
</dbReference>
<dbReference type="InterPro" id="IPR043128">
    <property type="entry name" value="Rev_trsase/Diguanyl_cyclase"/>
</dbReference>
<dbReference type="InterPro" id="IPR050951">
    <property type="entry name" value="Retrovirus_Pol_polyprotein"/>
</dbReference>
<protein>
    <recommendedName>
        <fullName evidence="2">ribonuclease H</fullName>
        <ecNumber evidence="2">3.1.26.4</ecNumber>
    </recommendedName>
</protein>
<dbReference type="EC" id="3.1.26.4" evidence="2"/>
<sequence>MDSAMAALEKHFVPKVNVVACRHTFRQRVQRSDETAIQYVAALRDLAASCAFETTTTEQDSTVPATFYIVEAGSPLLGLDLIKALGVSIIDGKVILNTDCANTPPAGEPEGAVHNIDTTPVQTLGCVKGFIHKVQVNNAVRPVRQKLRRLPLSIRKEVSTELTRLLQAGIIERIDASEWVSPLVAGRKRQGALRLCVDLRESNKSVVMDCYPLPHMEDLFAELSGATYYSQIDLSSAYHQLPLHPESRKLTAFITHDGLFQFTRVPFGLASAPSAFQKMMETILKDLPGVQNYLDDIIIYGASREEHDLRLQAVLNRLSEASLQINFGKSTFAKTQITFLGHVISKEGLRPSTDHLTAIAEAPAPRDMPALRSFLGLTSWFSKFVPNYATLVEPLRLLLKTSPQAKLHWDNVANECFTKLKRLLLDSPALAMFNPKLSAVITTDASDYGLGAVLTQIHSDNTERIVLLLHAH</sequence>
<gene>
    <name evidence="4" type="ORF">KC01_LOCUS38978</name>
</gene>
<dbReference type="InterPro" id="IPR041577">
    <property type="entry name" value="RT_RNaseH_2"/>
</dbReference>
<evidence type="ECO:0000256" key="1">
    <source>
        <dbReference type="ARBA" id="ARBA00010879"/>
    </source>
</evidence>
<accession>A0AAV2MH04</accession>
<dbReference type="PANTHER" id="PTHR37984:SF15">
    <property type="entry name" value="INTEGRASE CATALYTIC DOMAIN-CONTAINING PROTEIN"/>
    <property type="match status" value="1"/>
</dbReference>
<evidence type="ECO:0000256" key="2">
    <source>
        <dbReference type="ARBA" id="ARBA00012180"/>
    </source>
</evidence>
<dbReference type="PANTHER" id="PTHR37984">
    <property type="entry name" value="PROTEIN CBG26694"/>
    <property type="match status" value="1"/>
</dbReference>
<reference evidence="4 5" key="1">
    <citation type="submission" date="2024-04" db="EMBL/GenBank/DDBJ databases">
        <authorList>
            <person name="Waldvogel A.-M."/>
            <person name="Schoenle A."/>
        </authorList>
    </citation>
    <scope>NUCLEOTIDE SEQUENCE [LARGE SCALE GENOMIC DNA]</scope>
</reference>
<proteinExistence type="inferred from homology"/>
<feature type="domain" description="Reverse transcriptase" evidence="3">
    <location>
        <begin position="167"/>
        <end position="344"/>
    </location>
</feature>
<dbReference type="PROSITE" id="PS50878">
    <property type="entry name" value="RT_POL"/>
    <property type="match status" value="1"/>
</dbReference>
<dbReference type="CDD" id="cd01647">
    <property type="entry name" value="RT_LTR"/>
    <property type="match status" value="1"/>
</dbReference>
<name>A0AAV2MH04_KNICA</name>
<dbReference type="Proteomes" id="UP001497482">
    <property type="component" value="Chromosome 8"/>
</dbReference>